<dbReference type="HOGENOM" id="CLU_134929_0_0_10"/>
<keyword evidence="1" id="KW-1133">Transmembrane helix</keyword>
<accession>F4C6A6</accession>
<feature type="transmembrane region" description="Helical" evidence="1">
    <location>
        <begin position="12"/>
        <end position="30"/>
    </location>
</feature>
<feature type="transmembrane region" description="Helical" evidence="1">
    <location>
        <begin position="84"/>
        <end position="105"/>
    </location>
</feature>
<feature type="transmembrane region" description="Helical" evidence="1">
    <location>
        <begin position="117"/>
        <end position="134"/>
    </location>
</feature>
<dbReference type="KEGG" id="shg:Sph21_4822"/>
<gene>
    <name evidence="2" type="ordered locus">Sph21_4822</name>
</gene>
<reference evidence="2" key="1">
    <citation type="submission" date="2011-03" db="EMBL/GenBank/DDBJ databases">
        <title>Complete sequence of Sphingobacterium sp. 21.</title>
        <authorList>
            <consortium name="US DOE Joint Genome Institute"/>
            <person name="Lucas S."/>
            <person name="Copeland A."/>
            <person name="Lapidus A."/>
            <person name="Cheng J.-F."/>
            <person name="Goodwin L."/>
            <person name="Pitluck S."/>
            <person name="Davenport K."/>
            <person name="Detter J.C."/>
            <person name="Han C."/>
            <person name="Tapia R."/>
            <person name="Land M."/>
            <person name="Hauser L."/>
            <person name="Kyrpides N."/>
            <person name="Ivanova N."/>
            <person name="Ovchinnikova G."/>
            <person name="Pagani I."/>
            <person name="Siebers A.K."/>
            <person name="Allgaier M."/>
            <person name="Thelen M.P."/>
            <person name="Hugenholtz P."/>
            <person name="Woyke T."/>
        </authorList>
    </citation>
    <scope>NUCLEOTIDE SEQUENCE</scope>
    <source>
        <strain evidence="2">21</strain>
    </source>
</reference>
<dbReference type="PATRIC" id="fig|743722.3.peg.5116"/>
<dbReference type="AlphaFoldDB" id="F4C6A6"/>
<name>F4C6A6_SPHS2</name>
<dbReference type="EMBL" id="CP002584">
    <property type="protein sequence ID" value="ADZ81329.1"/>
    <property type="molecule type" value="Genomic_DNA"/>
</dbReference>
<evidence type="ECO:0000313" key="2">
    <source>
        <dbReference type="EMBL" id="ADZ81329.1"/>
    </source>
</evidence>
<sequence length="135" mass="14917">MKTLLTNVPNYIAGSICLVFGLVYLFKSSFLKYHGQALEKKWINVEREVQILILALMRVVGGGALAIGLVIIKLQLQYDAHHQSWIPSTILIAGSLLALSSLYAMSTVTLQTKGRPPIIVILVSFLLMIVGYFLN</sequence>
<dbReference type="eggNOG" id="ENOG5032YTP">
    <property type="taxonomic scope" value="Bacteria"/>
</dbReference>
<evidence type="ECO:0000256" key="1">
    <source>
        <dbReference type="SAM" id="Phobius"/>
    </source>
</evidence>
<protein>
    <submittedName>
        <fullName evidence="2">Uncharacterized protein</fullName>
    </submittedName>
</protein>
<keyword evidence="1" id="KW-0812">Transmembrane</keyword>
<organism evidence="2">
    <name type="scientific">Sphingobacterium sp. (strain 21)</name>
    <dbReference type="NCBI Taxonomy" id="743722"/>
    <lineage>
        <taxon>Bacteria</taxon>
        <taxon>Pseudomonadati</taxon>
        <taxon>Bacteroidota</taxon>
        <taxon>Sphingobacteriia</taxon>
        <taxon>Sphingobacteriales</taxon>
        <taxon>Sphingobacteriaceae</taxon>
        <taxon>Sphingobacterium</taxon>
    </lineage>
</organism>
<feature type="transmembrane region" description="Helical" evidence="1">
    <location>
        <begin position="51"/>
        <end position="72"/>
    </location>
</feature>
<proteinExistence type="predicted"/>
<dbReference type="OrthoDB" id="1495695at2"/>
<keyword evidence="1" id="KW-0472">Membrane</keyword>